<dbReference type="InterPro" id="IPR029332">
    <property type="entry name" value="PEHE_dom"/>
</dbReference>
<keyword evidence="4" id="KW-1185">Reference proteome</keyword>
<name>A0ABQ8JEG8_DERPT</name>
<dbReference type="PANTHER" id="PTHR22443">
    <property type="entry name" value="NON-SPECIFIC LETHAL 1, ISOFORM M"/>
    <property type="match status" value="1"/>
</dbReference>
<dbReference type="SMART" id="SM01300">
    <property type="entry name" value="PEHE"/>
    <property type="match status" value="1"/>
</dbReference>
<feature type="compositionally biased region" description="Basic and acidic residues" evidence="1">
    <location>
        <begin position="1026"/>
        <end position="1040"/>
    </location>
</feature>
<feature type="region of interest" description="Disordered" evidence="1">
    <location>
        <begin position="792"/>
        <end position="866"/>
    </location>
</feature>
<feature type="compositionally biased region" description="Low complexity" evidence="1">
    <location>
        <begin position="812"/>
        <end position="839"/>
    </location>
</feature>
<feature type="region of interest" description="Disordered" evidence="1">
    <location>
        <begin position="1186"/>
        <end position="1265"/>
    </location>
</feature>
<feature type="domain" description="PEHE" evidence="2">
    <location>
        <begin position="1116"/>
        <end position="1273"/>
    </location>
</feature>
<feature type="compositionally biased region" description="Acidic residues" evidence="1">
    <location>
        <begin position="1326"/>
        <end position="1335"/>
    </location>
</feature>
<feature type="region of interest" description="Disordered" evidence="1">
    <location>
        <begin position="213"/>
        <end position="237"/>
    </location>
</feature>
<evidence type="ECO:0000259" key="2">
    <source>
        <dbReference type="SMART" id="SM01300"/>
    </source>
</evidence>
<feature type="compositionally biased region" description="Acidic residues" evidence="1">
    <location>
        <begin position="1343"/>
        <end position="1380"/>
    </location>
</feature>
<dbReference type="Proteomes" id="UP000887458">
    <property type="component" value="Unassembled WGS sequence"/>
</dbReference>
<feature type="region of interest" description="Disordered" evidence="1">
    <location>
        <begin position="607"/>
        <end position="629"/>
    </location>
</feature>
<evidence type="ECO:0000256" key="1">
    <source>
        <dbReference type="SAM" id="MobiDB-lite"/>
    </source>
</evidence>
<evidence type="ECO:0000313" key="3">
    <source>
        <dbReference type="EMBL" id="KAH9420746.1"/>
    </source>
</evidence>
<dbReference type="EMBL" id="NJHN03000047">
    <property type="protein sequence ID" value="KAH9420746.1"/>
    <property type="molecule type" value="Genomic_DNA"/>
</dbReference>
<gene>
    <name evidence="3" type="primary">KANSL1</name>
    <name evidence="3" type="ORF">DERP_001177</name>
</gene>
<feature type="compositionally biased region" description="Low complexity" evidence="1">
    <location>
        <begin position="1142"/>
        <end position="1153"/>
    </location>
</feature>
<dbReference type="PANTHER" id="PTHR22443:SF18">
    <property type="entry name" value="NON-SPECIFIC LETHAL 1, ISOFORM M"/>
    <property type="match status" value="1"/>
</dbReference>
<organism evidence="3 4">
    <name type="scientific">Dermatophagoides pteronyssinus</name>
    <name type="common">European house dust mite</name>
    <dbReference type="NCBI Taxonomy" id="6956"/>
    <lineage>
        <taxon>Eukaryota</taxon>
        <taxon>Metazoa</taxon>
        <taxon>Ecdysozoa</taxon>
        <taxon>Arthropoda</taxon>
        <taxon>Chelicerata</taxon>
        <taxon>Arachnida</taxon>
        <taxon>Acari</taxon>
        <taxon>Acariformes</taxon>
        <taxon>Sarcoptiformes</taxon>
        <taxon>Astigmata</taxon>
        <taxon>Psoroptidia</taxon>
        <taxon>Analgoidea</taxon>
        <taxon>Pyroglyphidae</taxon>
        <taxon>Dermatophagoidinae</taxon>
        <taxon>Dermatophagoides</taxon>
    </lineage>
</organism>
<feature type="region of interest" description="Disordered" evidence="1">
    <location>
        <begin position="83"/>
        <end position="156"/>
    </location>
</feature>
<feature type="compositionally biased region" description="Low complexity" evidence="1">
    <location>
        <begin position="127"/>
        <end position="156"/>
    </location>
</feature>
<evidence type="ECO:0000313" key="4">
    <source>
        <dbReference type="Proteomes" id="UP000887458"/>
    </source>
</evidence>
<accession>A0ABQ8JEG8</accession>
<feature type="region of interest" description="Disordered" evidence="1">
    <location>
        <begin position="1135"/>
        <end position="1157"/>
    </location>
</feature>
<proteinExistence type="predicted"/>
<feature type="region of interest" description="Disordered" evidence="1">
    <location>
        <begin position="1302"/>
        <end position="1432"/>
    </location>
</feature>
<feature type="region of interest" description="Disordered" evidence="1">
    <location>
        <begin position="976"/>
        <end position="1083"/>
    </location>
</feature>
<dbReference type="InterPro" id="IPR026180">
    <property type="entry name" value="NSL1"/>
</dbReference>
<comment type="caution">
    <text evidence="3">The sequence shown here is derived from an EMBL/GenBank/DDBJ whole genome shotgun (WGS) entry which is preliminary data.</text>
</comment>
<feature type="compositionally biased region" description="Basic residues" evidence="1">
    <location>
        <begin position="1010"/>
        <end position="1025"/>
    </location>
</feature>
<feature type="compositionally biased region" description="Low complexity" evidence="1">
    <location>
        <begin position="1045"/>
        <end position="1066"/>
    </location>
</feature>
<sequence>MTCSSAIIPFNFPIQNHELLNISTVDKVKDNTNTTNTSATFIHHPQTKISFANQSIIKLDQSNESARLGNINTIFDADDLAVTNPNNQERSSASNSSSIQTLSNSSTNMNNGLSNGHDHRLNLDPATTTITNPSTTTTGLSIISSSSSSTSTTTSNSLLRNLSTTVSIDHSLATTTTTTPIRMGILSSPDNANFLLFPHARRDGSDFKILENGDGSDDVDSATSSHQDWTSTMASSVDQLSNEKNGSKMSILTNSSNESHILPQITTTISLASTTVNHKTINSDELRHVRTDQISQDVESTSTTNNRLTMIQSNNNNSLVQNSCDSKIECSSSSLSSNQPSHQQSITCFQNVVLDDAMMPIDDDHHRQLSDKCDGDHTIEPLEPTLASFLPSPPSSSQSLLGGFDINIGTISTNVSNSHEASTIIAQKKEEEKLALEKQESEKQKSICNDLLSKQQNMRKFNADMKHRIRRLQLQYTHKNLSKQMKLFVAENQRLNGVHCQRFELDFSNFMNLDYGMTGPTTMAGVLSSDCHHHHQSPFMISQNELKMRSDHSLIQPSKSDIKLTCGNQNFSDSSLFQPSINNKQANRLQSDLILSNQASNIDVQQQQIHFQPKESSSSKSRSPRLLRENREKLLTTIDSWRYNLRHLESKYDSDATESSSGGESCDESESFDDIFIDSKSMTGSSTYSTTSIPPSPHSSLAWPTISHQSAAIAKQQTSVRNRLNWKWYNERSQIASQWSSLQAHIFDLEIKLRQQTDLFRHIRTTKGTINFGDNEVVQRQLPLPTITVVNHQSSHQKQDGLQHPHSHHHQQGSSSSSSISGNNSSSSSTLTASKTSLNQIGSESQKLEDQTIEPQQTNSEPEHCMRTMPFISMKRRKLIWAEPTLSTASTKKAVKYSSIQCSCNIYPSHVAACVICNGRYSFMQSIDTELMPYQKRVSLLDPSCHPTLCLPNDIPLELQFANYLKREIFDINKTTSTTRSKKKKTSAASNEQRLEKSGKKLSLNSSLLKSKKQQLKISKNKKRRLSTDSVKRSHQRDRLSSGCSSRAESPVPSPSPSDASVGSVSTPTNISHSSLMAPLNRRRRSEQHAFDINNIVIPYSIAATTRVERLQYKEIVTPKWRLIEEYSLQKPESVNVPEQGNKNVNNGQTNNNPLVDEDVSDTAFQIRHLKCEQTERQRILNYYGKNQKNQTIRNKGPQRVRFESSSKSDSLDQTSQDSFNNNTTTHSKSKYKSKSSALYNNEYSDSSSSTRKRQTSLSKNTSRDEVSLMEYWTEQQETVSPYEPRKFPLPDWLYEKMVEETNKQQKEMEEQLQRSSRSSAKMDVDYDDSLDADDDKVSPPTIEDDDDDADEEIDEEELNNDDDDDDDDNDVDDEEDNDELITRTPTKMSHQNKRGPGRNSSSVGGTISHHHSSDLMASEDDPEWKPPPKLS</sequence>
<protein>
    <submittedName>
        <fullName evidence="3">PEHE protein</fullName>
    </submittedName>
</protein>
<reference evidence="3 4" key="1">
    <citation type="journal article" date="2018" name="J. Allergy Clin. Immunol.">
        <title>High-quality assembly of Dermatophagoides pteronyssinus genome and transcriptome reveals a wide range of novel allergens.</title>
        <authorList>
            <person name="Liu X.Y."/>
            <person name="Yang K.Y."/>
            <person name="Wang M.Q."/>
            <person name="Kwok J.S."/>
            <person name="Zeng X."/>
            <person name="Yang Z."/>
            <person name="Xiao X.J."/>
            <person name="Lau C.P."/>
            <person name="Li Y."/>
            <person name="Huang Z.M."/>
            <person name="Ba J.G."/>
            <person name="Yim A.K."/>
            <person name="Ouyang C.Y."/>
            <person name="Ngai S.M."/>
            <person name="Chan T.F."/>
            <person name="Leung E.L."/>
            <person name="Liu L."/>
            <person name="Liu Z.G."/>
            <person name="Tsui S.K."/>
        </authorList>
    </citation>
    <scope>NUCLEOTIDE SEQUENCE [LARGE SCALE GENOMIC DNA]</scope>
    <source>
        <strain evidence="3">Derp</strain>
    </source>
</reference>
<feature type="compositionally biased region" description="Polar residues" evidence="1">
    <location>
        <begin position="221"/>
        <end position="237"/>
    </location>
</feature>
<feature type="compositionally biased region" description="Basic and acidic residues" evidence="1">
    <location>
        <begin position="1201"/>
        <end position="1211"/>
    </location>
</feature>
<reference evidence="3 4" key="2">
    <citation type="journal article" date="2022" name="Mol. Biol. Evol.">
        <title>Comparative Genomics Reveals Insights into the Divergent Evolution of Astigmatic Mites and Household Pest Adaptations.</title>
        <authorList>
            <person name="Xiong Q."/>
            <person name="Wan A.T."/>
            <person name="Liu X."/>
            <person name="Fung C.S."/>
            <person name="Xiao X."/>
            <person name="Malainual N."/>
            <person name="Hou J."/>
            <person name="Wang L."/>
            <person name="Wang M."/>
            <person name="Yang K.Y."/>
            <person name="Cui Y."/>
            <person name="Leung E.L."/>
            <person name="Nong W."/>
            <person name="Shin S.K."/>
            <person name="Au S.W."/>
            <person name="Jeong K.Y."/>
            <person name="Chew F.T."/>
            <person name="Hui J.H."/>
            <person name="Leung T.F."/>
            <person name="Tungtrongchitr A."/>
            <person name="Zhong N."/>
            <person name="Liu Z."/>
            <person name="Tsui S.K."/>
        </authorList>
    </citation>
    <scope>NUCLEOTIDE SEQUENCE [LARGE SCALE GENOMIC DNA]</scope>
    <source>
        <strain evidence="3">Derp</strain>
    </source>
</reference>
<feature type="compositionally biased region" description="Polar residues" evidence="1">
    <location>
        <begin position="1238"/>
        <end position="1261"/>
    </location>
</feature>
<feature type="compositionally biased region" description="Low complexity" evidence="1">
    <location>
        <begin position="86"/>
        <end position="108"/>
    </location>
</feature>
<feature type="compositionally biased region" description="Basic and acidic residues" evidence="1">
    <location>
        <begin position="1302"/>
        <end position="1313"/>
    </location>
</feature>